<accession>A0A845DPT3</accession>
<dbReference type="InterPro" id="IPR016571">
    <property type="entry name" value="Spore_coat_assembly_CotJB"/>
</dbReference>
<dbReference type="RefSeq" id="WP_160835838.1">
    <property type="nucleotide sequence ID" value="NZ_JAIVAK010000005.1"/>
</dbReference>
<organism evidence="2 3">
    <name type="scientific">Halobacillus litoralis</name>
    <dbReference type="NCBI Taxonomy" id="45668"/>
    <lineage>
        <taxon>Bacteria</taxon>
        <taxon>Bacillati</taxon>
        <taxon>Bacillota</taxon>
        <taxon>Bacilli</taxon>
        <taxon>Bacillales</taxon>
        <taxon>Bacillaceae</taxon>
        <taxon>Halobacillus</taxon>
    </lineage>
</organism>
<evidence type="ECO:0000313" key="3">
    <source>
        <dbReference type="Proteomes" id="UP000460949"/>
    </source>
</evidence>
<evidence type="ECO:0000259" key="1">
    <source>
        <dbReference type="Pfam" id="PF12652"/>
    </source>
</evidence>
<keyword evidence="2" id="KW-0946">Virion</keyword>
<dbReference type="EMBL" id="WMET01000001">
    <property type="protein sequence ID" value="MYL19453.1"/>
    <property type="molecule type" value="Genomic_DNA"/>
</dbReference>
<evidence type="ECO:0000313" key="2">
    <source>
        <dbReference type="EMBL" id="MYL19453.1"/>
    </source>
</evidence>
<reference evidence="2 3" key="1">
    <citation type="submission" date="2019-11" db="EMBL/GenBank/DDBJ databases">
        <title>Genome sequences of 17 halophilic strains isolated from different environments.</title>
        <authorList>
            <person name="Furrow R.E."/>
        </authorList>
    </citation>
    <scope>NUCLEOTIDE SEQUENCE [LARGE SCALE GENOMIC DNA]</scope>
    <source>
        <strain evidence="2 3">22511_23_Filter</strain>
    </source>
</reference>
<keyword evidence="2" id="KW-0167">Capsid protein</keyword>
<dbReference type="PIRSF" id="PIRSF010606">
    <property type="entry name" value="Spore_coat_CotJB"/>
    <property type="match status" value="1"/>
</dbReference>
<dbReference type="Proteomes" id="UP000460949">
    <property type="component" value="Unassembled WGS sequence"/>
</dbReference>
<dbReference type="AlphaFoldDB" id="A0A845DPT3"/>
<proteinExistence type="predicted"/>
<comment type="caution">
    <text evidence="2">The sequence shown here is derived from an EMBL/GenBank/DDBJ whole genome shotgun (WGS) entry which is preliminary data.</text>
</comment>
<sequence length="89" mass="10531">MKQGQSHDQERYSLMEKIQMVDFALVDLTLYLDTHPEDTQAVQQFNQLAVESRDLKTVYEQKYGPLRQYGGSFSGYPWNWADSPWPWQL</sequence>
<gene>
    <name evidence="2" type="ORF">GLW04_06085</name>
</gene>
<dbReference type="InterPro" id="IPR024207">
    <property type="entry name" value="CotJB_dom"/>
</dbReference>
<dbReference type="OrthoDB" id="9804099at2"/>
<feature type="domain" description="Protein CotJB" evidence="1">
    <location>
        <begin position="13"/>
        <end position="88"/>
    </location>
</feature>
<name>A0A845DPT3_9BACI</name>
<dbReference type="Pfam" id="PF12652">
    <property type="entry name" value="CotJB"/>
    <property type="match status" value="1"/>
</dbReference>
<protein>
    <submittedName>
        <fullName evidence="2">Spore coat protein CotJB</fullName>
    </submittedName>
</protein>